<name>A0AAU8KZW9_9CAUD</name>
<keyword evidence="3" id="KW-0378">Hydrolase</keyword>
<dbReference type="GO" id="GO:0004222">
    <property type="term" value="F:metalloendopeptidase activity"/>
    <property type="evidence" value="ECO:0007669"/>
    <property type="project" value="TreeGrafter"/>
</dbReference>
<dbReference type="GO" id="GO:0009253">
    <property type="term" value="P:peptidoglycan catabolic process"/>
    <property type="evidence" value="ECO:0007669"/>
    <property type="project" value="InterPro"/>
</dbReference>
<keyword evidence="2 3" id="KW-0081">Bacteriolytic enzyme</keyword>
<dbReference type="InterPro" id="IPR023347">
    <property type="entry name" value="Lysozyme_dom_sf"/>
</dbReference>
<evidence type="ECO:0000259" key="4">
    <source>
        <dbReference type="Pfam" id="PF01551"/>
    </source>
</evidence>
<dbReference type="CDD" id="cd12797">
    <property type="entry name" value="M23_peptidase"/>
    <property type="match status" value="1"/>
</dbReference>
<organism evidence="5">
    <name type="scientific">Clostridium phage vB_CPP_X44</name>
    <dbReference type="NCBI Taxonomy" id="3232179"/>
    <lineage>
        <taxon>Viruses</taxon>
        <taxon>Duplodnaviria</taxon>
        <taxon>Heunggongvirae</taxon>
        <taxon>Uroviricota</taxon>
        <taxon>Caudoviricetes</taxon>
    </lineage>
</organism>
<protein>
    <recommendedName>
        <fullName evidence="3">Lysozyme</fullName>
        <ecNumber evidence="3">3.2.1.17</ecNumber>
    </recommendedName>
</protein>
<dbReference type="InterPro" id="IPR011055">
    <property type="entry name" value="Dup_hybrid_motif"/>
</dbReference>
<dbReference type="SUPFAM" id="SSF53955">
    <property type="entry name" value="Lysozyme-like"/>
    <property type="match status" value="1"/>
</dbReference>
<dbReference type="InterPro" id="IPR016047">
    <property type="entry name" value="M23ase_b-sheet_dom"/>
</dbReference>
<dbReference type="Gene3D" id="2.70.70.10">
    <property type="entry name" value="Glucose Permease (Domain IIA)"/>
    <property type="match status" value="1"/>
</dbReference>
<dbReference type="GO" id="GO:0031640">
    <property type="term" value="P:killing of cells of another organism"/>
    <property type="evidence" value="ECO:0007669"/>
    <property type="project" value="UniProtKB-KW"/>
</dbReference>
<dbReference type="PANTHER" id="PTHR21666">
    <property type="entry name" value="PEPTIDASE-RELATED"/>
    <property type="match status" value="1"/>
</dbReference>
<accession>A0AAU8KZW9</accession>
<dbReference type="GO" id="GO:0003796">
    <property type="term" value="F:lysozyme activity"/>
    <property type="evidence" value="ECO:0007669"/>
    <property type="project" value="UniProtKB-EC"/>
</dbReference>
<dbReference type="Gene3D" id="1.10.530.40">
    <property type="match status" value="1"/>
</dbReference>
<comment type="similarity">
    <text evidence="3">Belongs to the glycosyl hydrolase 24 family.</text>
</comment>
<comment type="catalytic activity">
    <reaction evidence="3">
        <text>Hydrolysis of (1-&gt;4)-beta-linkages between N-acetylmuramic acid and N-acetyl-D-glucosamine residues in a peptidoglycan and between N-acetyl-D-glucosamine residues in chitodextrins.</text>
        <dbReference type="EC" id="3.2.1.17"/>
    </reaction>
</comment>
<dbReference type="EC" id="3.2.1.17" evidence="3"/>
<sequence length="542" mass="60525">MATIDLLRVDQQIFNNSYEHVADFKSPSTQRYYFDNKVITSFNKDIVVQPSRISVTCPFQYRYFLDNSINYVRAFDNSRYYYYFITDIIFTAQARTELLLELDVWQTYLWNYSVLDSVVERCHVKRWNDDGTPTKESLYADEAIPTGEYIMENGNSDYNIESLSDTVVIASTVPLGILTDSSGGEGTNPPPGEGDCGDWTNGVMSRNGFRFMKGYEGFGAYLYKDSGGVPTIGYGVTKSEPSEFDDLVSRQPVPEEYASQVSYKLKQTNYGKPIVNFCKEIGITKQNQFDALCDLAFNAGVGAVVGTPTYTSLPSALRKDPFNESYIRPIWENYIIRDAVGNVLNGLKARRKAECDIYFKNIYEFRPIVTINQNGSYGNPITANNGNGWLPECSTKPEGLYVDNKAGKDWLVPVSGTISSMYPAYPSGSPHNAVDIACPEGTPVYASKDGVVRVRKELTTSYGKYLIIAHGDSDVVYAHNSQLLVNEGDNVKQGQMIARSGNTGNSSGPHLHWEIRNPNGEIIQHGVKTVNPMPGYKLHQKV</sequence>
<gene>
    <name evidence="5" type="ORF">vBCPPX44_16</name>
</gene>
<dbReference type="SUPFAM" id="SSF51261">
    <property type="entry name" value="Duplicated hybrid motif"/>
    <property type="match status" value="1"/>
</dbReference>
<dbReference type="GO" id="GO:0042742">
    <property type="term" value="P:defense response to bacterium"/>
    <property type="evidence" value="ECO:0007669"/>
    <property type="project" value="UniProtKB-KW"/>
</dbReference>
<dbReference type="PANTHER" id="PTHR21666:SF270">
    <property type="entry name" value="MUREIN HYDROLASE ACTIVATOR ENVC"/>
    <property type="match status" value="1"/>
</dbReference>
<dbReference type="GO" id="GO:0016998">
    <property type="term" value="P:cell wall macromolecule catabolic process"/>
    <property type="evidence" value="ECO:0007669"/>
    <property type="project" value="InterPro"/>
</dbReference>
<reference evidence="5" key="1">
    <citation type="submission" date="2024-06" db="EMBL/GenBank/DDBJ databases">
        <authorList>
            <person name="Li M."/>
        </authorList>
    </citation>
    <scope>NUCLEOTIDE SEQUENCE</scope>
</reference>
<dbReference type="Pfam" id="PF00959">
    <property type="entry name" value="Phage_lysozyme"/>
    <property type="match status" value="1"/>
</dbReference>
<proteinExistence type="inferred from homology"/>
<evidence type="ECO:0000256" key="1">
    <source>
        <dbReference type="ARBA" id="ARBA00022529"/>
    </source>
</evidence>
<dbReference type="InterPro" id="IPR023346">
    <property type="entry name" value="Lysozyme-like_dom_sf"/>
</dbReference>
<dbReference type="Pfam" id="PF01551">
    <property type="entry name" value="Peptidase_M23"/>
    <property type="match status" value="1"/>
</dbReference>
<evidence type="ECO:0000256" key="3">
    <source>
        <dbReference type="RuleBase" id="RU003788"/>
    </source>
</evidence>
<evidence type="ECO:0000313" key="5">
    <source>
        <dbReference type="EMBL" id="XCN28556.1"/>
    </source>
</evidence>
<dbReference type="InterPro" id="IPR050570">
    <property type="entry name" value="Cell_wall_metabolism_enzyme"/>
</dbReference>
<feature type="domain" description="M23ase beta-sheet core" evidence="4">
    <location>
        <begin position="430"/>
        <end position="520"/>
    </location>
</feature>
<dbReference type="InterPro" id="IPR002196">
    <property type="entry name" value="Glyco_hydro_24"/>
</dbReference>
<evidence type="ECO:0000256" key="2">
    <source>
        <dbReference type="ARBA" id="ARBA00022638"/>
    </source>
</evidence>
<dbReference type="EMBL" id="PP869283">
    <property type="protein sequence ID" value="XCN28556.1"/>
    <property type="molecule type" value="Genomic_DNA"/>
</dbReference>
<keyword evidence="3" id="KW-0326">Glycosidase</keyword>
<keyword evidence="1 3" id="KW-0929">Antimicrobial</keyword>